<gene>
    <name evidence="3" type="ORF">L203_103242</name>
</gene>
<organism evidence="3 4">
    <name type="scientific">Cryptococcus depauperatus CBS 7841</name>
    <dbReference type="NCBI Taxonomy" id="1295531"/>
    <lineage>
        <taxon>Eukaryota</taxon>
        <taxon>Fungi</taxon>
        <taxon>Dikarya</taxon>
        <taxon>Basidiomycota</taxon>
        <taxon>Agaricomycotina</taxon>
        <taxon>Tremellomycetes</taxon>
        <taxon>Tremellales</taxon>
        <taxon>Cryptococcaceae</taxon>
        <taxon>Cryptococcus</taxon>
    </lineage>
</organism>
<reference evidence="3" key="3">
    <citation type="submission" date="2024-01" db="EMBL/GenBank/DDBJ databases">
        <authorList>
            <person name="Coelho M.A."/>
            <person name="David-Palma M."/>
            <person name="Shea T."/>
            <person name="Sun S."/>
            <person name="Cuomo C.A."/>
            <person name="Heitman J."/>
        </authorList>
    </citation>
    <scope>NUCLEOTIDE SEQUENCE</scope>
    <source>
        <strain evidence="3">CBS 7841</strain>
    </source>
</reference>
<evidence type="ECO:0000256" key="2">
    <source>
        <dbReference type="SAM" id="Phobius"/>
    </source>
</evidence>
<dbReference type="Pfam" id="PF08508">
    <property type="entry name" value="DUF1746"/>
    <property type="match status" value="1"/>
</dbReference>
<dbReference type="GeneID" id="91087453"/>
<keyword evidence="2" id="KW-0812">Transmembrane</keyword>
<keyword evidence="2" id="KW-0472">Membrane</keyword>
<dbReference type="InterPro" id="IPR013715">
    <property type="entry name" value="DUF1746"/>
</dbReference>
<feature type="compositionally biased region" description="Basic and acidic residues" evidence="1">
    <location>
        <begin position="269"/>
        <end position="281"/>
    </location>
</feature>
<dbReference type="AlphaFoldDB" id="A0A1E3HPD3"/>
<keyword evidence="2" id="KW-1133">Transmembrane helix</keyword>
<feature type="transmembrane region" description="Helical" evidence="2">
    <location>
        <begin position="57"/>
        <end position="77"/>
    </location>
</feature>
<dbReference type="Proteomes" id="UP000094043">
    <property type="component" value="Chromosome 3"/>
</dbReference>
<accession>A0A1E3HPD3</accession>
<dbReference type="KEGG" id="cdep:91087453"/>
<dbReference type="RefSeq" id="XP_066068743.1">
    <property type="nucleotide sequence ID" value="XM_066212646.1"/>
</dbReference>
<dbReference type="EMBL" id="CP143786">
    <property type="protein sequence ID" value="WVN88043.1"/>
    <property type="molecule type" value="Genomic_DNA"/>
</dbReference>
<feature type="compositionally biased region" description="Basic and acidic residues" evidence="1">
    <location>
        <begin position="293"/>
        <end position="306"/>
    </location>
</feature>
<feature type="transmembrane region" description="Helical" evidence="2">
    <location>
        <begin position="21"/>
        <end position="45"/>
    </location>
</feature>
<sequence>MVYAAQQRHAMASLTTTAQILSLYQHLLSPSLLILLARFFIHLQIHVVSLLPTSRSLGRLALMLTGVNLVCGFLHWLDEGNGGGMMLDFIGIENRPSLIRILLLDLLIYILHLTAFMISYINTCVQGIKTSALFPYDDILLPPRPQEEYLSEEVLFGNDEDVGEGKIEDYEANISGEIKGEGADNDIHPNRETPKYDRSEQAETEVWLNDPLPPSLYPSSLHSPPLIFTLSLPYIIRLVRYLPAPNPPLRAFSGGTPAEVSPAATPPRDLPRSSRNEDRPHQQQQQQSEEERDTMRDDGNDDDNLRRIPGGYWVSAREDW</sequence>
<keyword evidence="4" id="KW-1185">Reference proteome</keyword>
<feature type="compositionally biased region" description="Basic and acidic residues" evidence="1">
    <location>
        <begin position="178"/>
        <end position="201"/>
    </location>
</feature>
<protein>
    <submittedName>
        <fullName evidence="3">Uncharacterized protein</fullName>
    </submittedName>
</protein>
<name>A0A1E3HPD3_9TREE</name>
<feature type="transmembrane region" description="Helical" evidence="2">
    <location>
        <begin position="98"/>
        <end position="121"/>
    </location>
</feature>
<proteinExistence type="predicted"/>
<reference evidence="3" key="1">
    <citation type="submission" date="2016-06" db="EMBL/GenBank/DDBJ databases">
        <authorList>
            <person name="Cuomo C."/>
            <person name="Litvintseva A."/>
            <person name="Heitman J."/>
            <person name="Chen Y."/>
            <person name="Sun S."/>
            <person name="Springer D."/>
            <person name="Dromer F."/>
            <person name="Young S."/>
            <person name="Zeng Q."/>
            <person name="Chapman S."/>
            <person name="Gujja S."/>
            <person name="Saif S."/>
            <person name="Birren B."/>
        </authorList>
    </citation>
    <scope>NUCLEOTIDE SEQUENCE</scope>
    <source>
        <strain evidence="3">CBS 7841</strain>
    </source>
</reference>
<evidence type="ECO:0000313" key="4">
    <source>
        <dbReference type="Proteomes" id="UP000094043"/>
    </source>
</evidence>
<evidence type="ECO:0000313" key="3">
    <source>
        <dbReference type="EMBL" id="WVN88043.1"/>
    </source>
</evidence>
<dbReference type="VEuPathDB" id="FungiDB:L203_06142"/>
<evidence type="ECO:0000256" key="1">
    <source>
        <dbReference type="SAM" id="MobiDB-lite"/>
    </source>
</evidence>
<dbReference type="OrthoDB" id="2576408at2759"/>
<reference evidence="3" key="2">
    <citation type="journal article" date="2022" name="Elife">
        <title>Obligate sexual reproduction of a homothallic fungus closely related to the Cryptococcus pathogenic species complex.</title>
        <authorList>
            <person name="Passer A.R."/>
            <person name="Clancey S.A."/>
            <person name="Shea T."/>
            <person name="David-Palma M."/>
            <person name="Averette A.F."/>
            <person name="Boekhout T."/>
            <person name="Porcel B.M."/>
            <person name="Nowrousian M."/>
            <person name="Cuomo C.A."/>
            <person name="Sun S."/>
            <person name="Heitman J."/>
            <person name="Coelho M.A."/>
        </authorList>
    </citation>
    <scope>NUCLEOTIDE SEQUENCE</scope>
    <source>
        <strain evidence="3">CBS 7841</strain>
    </source>
</reference>
<feature type="region of interest" description="Disordered" evidence="1">
    <location>
        <begin position="178"/>
        <end position="203"/>
    </location>
</feature>
<feature type="region of interest" description="Disordered" evidence="1">
    <location>
        <begin position="252"/>
        <end position="320"/>
    </location>
</feature>